<keyword evidence="3 6" id="KW-0238">DNA-binding</keyword>
<dbReference type="Gene3D" id="1.10.10.10">
    <property type="entry name" value="Winged helix-like DNA-binding domain superfamily/Winged helix DNA-binding domain"/>
    <property type="match status" value="1"/>
</dbReference>
<protein>
    <submittedName>
        <fullName evidence="6">DNA-binding transcriptional LysR family regulator</fullName>
    </submittedName>
</protein>
<evidence type="ECO:0000259" key="5">
    <source>
        <dbReference type="PROSITE" id="PS50931"/>
    </source>
</evidence>
<dbReference type="PROSITE" id="PS50931">
    <property type="entry name" value="HTH_LYSR"/>
    <property type="match status" value="1"/>
</dbReference>
<dbReference type="InterPro" id="IPR036388">
    <property type="entry name" value="WH-like_DNA-bd_sf"/>
</dbReference>
<comment type="caution">
    <text evidence="6">The sequence shown here is derived from an EMBL/GenBank/DDBJ whole genome shotgun (WGS) entry which is preliminary data.</text>
</comment>
<dbReference type="RefSeq" id="WP_181536535.1">
    <property type="nucleotide sequence ID" value="NZ_JACDUU010000002.1"/>
</dbReference>
<dbReference type="PANTHER" id="PTHR30126">
    <property type="entry name" value="HTH-TYPE TRANSCRIPTIONAL REGULATOR"/>
    <property type="match status" value="1"/>
</dbReference>
<keyword evidence="7" id="KW-1185">Reference proteome</keyword>
<organism evidence="6 7">
    <name type="scientific">[Anoxybacillus] calidus</name>
    <dbReference type="NCBI Taxonomy" id="575178"/>
    <lineage>
        <taxon>Bacteria</taxon>
        <taxon>Bacillati</taxon>
        <taxon>Bacillota</taxon>
        <taxon>Bacilli</taxon>
        <taxon>Bacillales</taxon>
        <taxon>Anoxybacillaceae</taxon>
        <taxon>Paranoxybacillus</taxon>
    </lineage>
</organism>
<reference evidence="6 7" key="1">
    <citation type="submission" date="2020-07" db="EMBL/GenBank/DDBJ databases">
        <title>Genomic Encyclopedia of Type Strains, Phase IV (KMG-IV): sequencing the most valuable type-strain genomes for metagenomic binning, comparative biology and taxonomic classification.</title>
        <authorList>
            <person name="Goeker M."/>
        </authorList>
    </citation>
    <scope>NUCLEOTIDE SEQUENCE [LARGE SCALE GENOMIC DNA]</scope>
    <source>
        <strain evidence="6 7">DSM 25220</strain>
    </source>
</reference>
<gene>
    <name evidence="6" type="ORF">HNQ85_000894</name>
</gene>
<accession>A0A7W0BW33</accession>
<dbReference type="Proteomes" id="UP000580891">
    <property type="component" value="Unassembled WGS sequence"/>
</dbReference>
<dbReference type="InterPro" id="IPR000847">
    <property type="entry name" value="LysR_HTH_N"/>
</dbReference>
<proteinExistence type="inferred from homology"/>
<dbReference type="PANTHER" id="PTHR30126:SF78">
    <property type="entry name" value="HTH LYSR-TYPE DOMAIN-CONTAINING PROTEIN"/>
    <property type="match status" value="1"/>
</dbReference>
<evidence type="ECO:0000256" key="4">
    <source>
        <dbReference type="ARBA" id="ARBA00023163"/>
    </source>
</evidence>
<dbReference type="CDD" id="cd05466">
    <property type="entry name" value="PBP2_LTTR_substrate"/>
    <property type="match status" value="1"/>
</dbReference>
<dbReference type="AlphaFoldDB" id="A0A7W0BW33"/>
<evidence type="ECO:0000256" key="3">
    <source>
        <dbReference type="ARBA" id="ARBA00023125"/>
    </source>
</evidence>
<name>A0A7W0BW33_9BACL</name>
<dbReference type="Pfam" id="PF00126">
    <property type="entry name" value="HTH_1"/>
    <property type="match status" value="1"/>
</dbReference>
<dbReference type="InterPro" id="IPR005119">
    <property type="entry name" value="LysR_subst-bd"/>
</dbReference>
<evidence type="ECO:0000313" key="7">
    <source>
        <dbReference type="Proteomes" id="UP000580891"/>
    </source>
</evidence>
<dbReference type="Pfam" id="PF03466">
    <property type="entry name" value="LysR_substrate"/>
    <property type="match status" value="1"/>
</dbReference>
<keyword evidence="2" id="KW-0805">Transcription regulation</keyword>
<dbReference type="PRINTS" id="PR00039">
    <property type="entry name" value="HTHLYSR"/>
</dbReference>
<dbReference type="Gene3D" id="3.40.190.290">
    <property type="match status" value="1"/>
</dbReference>
<keyword evidence="4" id="KW-0804">Transcription</keyword>
<dbReference type="EMBL" id="JACDUU010000002">
    <property type="protein sequence ID" value="MBA2870624.1"/>
    <property type="molecule type" value="Genomic_DNA"/>
</dbReference>
<evidence type="ECO:0000256" key="1">
    <source>
        <dbReference type="ARBA" id="ARBA00009437"/>
    </source>
</evidence>
<dbReference type="SUPFAM" id="SSF46785">
    <property type="entry name" value="Winged helix' DNA-binding domain"/>
    <property type="match status" value="1"/>
</dbReference>
<evidence type="ECO:0000313" key="6">
    <source>
        <dbReference type="EMBL" id="MBA2870624.1"/>
    </source>
</evidence>
<dbReference type="InterPro" id="IPR036390">
    <property type="entry name" value="WH_DNA-bd_sf"/>
</dbReference>
<sequence length="289" mass="33272">MNFSEYEILVVLAEELNMRKAAERLFISQPALSQRLQTIERNWNVKIFLRSQRGLILTPAGEKIVSLSKEVVASTNRVKDELQQSEGKINGTLKLAAASIIAQHWLPNVLKDFTATYPSVKISLITGWTSEMMTAMYESDVHVAIVRGRPEWNGMIRRLFTEQLFLVDKEIQRLDDVFTTERPFIQFKSDSTYHQQIQHWWYERYRTFPQRTIVVDQIETCKQLAYAGIGYAILPEIAIKEIGDDMIKIPLTDQKGQPVTRDTWLIGSDLSFQLPQVQAFVGIIDKHIA</sequence>
<comment type="similarity">
    <text evidence="1">Belongs to the LysR transcriptional regulatory family.</text>
</comment>
<dbReference type="GO" id="GO:0000976">
    <property type="term" value="F:transcription cis-regulatory region binding"/>
    <property type="evidence" value="ECO:0007669"/>
    <property type="project" value="TreeGrafter"/>
</dbReference>
<dbReference type="SUPFAM" id="SSF53850">
    <property type="entry name" value="Periplasmic binding protein-like II"/>
    <property type="match status" value="1"/>
</dbReference>
<evidence type="ECO:0000256" key="2">
    <source>
        <dbReference type="ARBA" id="ARBA00023015"/>
    </source>
</evidence>
<dbReference type="GO" id="GO:0003700">
    <property type="term" value="F:DNA-binding transcription factor activity"/>
    <property type="evidence" value="ECO:0007669"/>
    <property type="project" value="InterPro"/>
</dbReference>
<feature type="domain" description="HTH lysR-type" evidence="5">
    <location>
        <begin position="1"/>
        <end position="58"/>
    </location>
</feature>